<evidence type="ECO:0000313" key="5">
    <source>
        <dbReference type="Proteomes" id="UP000186406"/>
    </source>
</evidence>
<protein>
    <recommendedName>
        <fullName evidence="2">Protein-L-isoaspartate O-methyltransferase</fullName>
    </recommendedName>
    <alternativeName>
        <fullName evidence="3">Protein L-isoaspartyl methyltransferase</fullName>
    </alternativeName>
</protein>
<sequence>MRAMVDFAVHRRKMIDSQLRTNDVTDLVIIAAFGAVAREDFVAPDRRELAYIDVEQPVPGGATRRVMLTPTVFAKLVQLAEPLSTDRVLVVGSATGYEAAVLSKIAGSVVALESDPALAASASQRLASFGNVVPVTGPLPGGWPDGAPYDVILVAGAVEAGLETLKGQLALDGRLAVIEGVGGAASAVVYTRGDAEVSARFGFNAASKVLPGFEKPKAFVF</sequence>
<dbReference type="GO" id="GO:0032259">
    <property type="term" value="P:methylation"/>
    <property type="evidence" value="ECO:0007669"/>
    <property type="project" value="UniProtKB-KW"/>
</dbReference>
<gene>
    <name evidence="4" type="ORF">SAMN02745172_00063</name>
</gene>
<evidence type="ECO:0000256" key="1">
    <source>
        <dbReference type="ARBA" id="ARBA00005369"/>
    </source>
</evidence>
<reference evidence="4 5" key="1">
    <citation type="submission" date="2016-12" db="EMBL/GenBank/DDBJ databases">
        <authorList>
            <person name="Song W.-J."/>
            <person name="Kurnit D.M."/>
        </authorList>
    </citation>
    <scope>NUCLEOTIDE SEQUENCE [LARGE SCALE GENOMIC DNA]</scope>
    <source>
        <strain evidence="4 5">DSM 19599</strain>
    </source>
</reference>
<organism evidence="4 5">
    <name type="scientific">Pseudoxanthobacter soli DSM 19599</name>
    <dbReference type="NCBI Taxonomy" id="1123029"/>
    <lineage>
        <taxon>Bacteria</taxon>
        <taxon>Pseudomonadati</taxon>
        <taxon>Pseudomonadota</taxon>
        <taxon>Alphaproteobacteria</taxon>
        <taxon>Hyphomicrobiales</taxon>
        <taxon>Segnochrobactraceae</taxon>
        <taxon>Pseudoxanthobacter</taxon>
    </lineage>
</organism>
<dbReference type="STRING" id="1123029.SAMN02745172_00063"/>
<dbReference type="GO" id="GO:0005737">
    <property type="term" value="C:cytoplasm"/>
    <property type="evidence" value="ECO:0007669"/>
    <property type="project" value="TreeGrafter"/>
</dbReference>
<evidence type="ECO:0000313" key="4">
    <source>
        <dbReference type="EMBL" id="SHO59784.1"/>
    </source>
</evidence>
<name>A0A1M7Z4L4_9HYPH</name>
<dbReference type="PANTHER" id="PTHR11579:SF18">
    <property type="entry name" value="PROTEIN-L-ISOASPARTATE O-METHYLTRANSFERASE"/>
    <property type="match status" value="1"/>
</dbReference>
<evidence type="ECO:0000256" key="2">
    <source>
        <dbReference type="ARBA" id="ARBA00013346"/>
    </source>
</evidence>
<dbReference type="Gene3D" id="3.40.50.150">
    <property type="entry name" value="Vaccinia Virus protein VP39"/>
    <property type="match status" value="1"/>
</dbReference>
<dbReference type="InterPro" id="IPR000682">
    <property type="entry name" value="PCMT"/>
</dbReference>
<dbReference type="GO" id="GO:0004719">
    <property type="term" value="F:protein-L-isoaspartate (D-aspartate) O-methyltransferase activity"/>
    <property type="evidence" value="ECO:0007669"/>
    <property type="project" value="InterPro"/>
</dbReference>
<dbReference type="Pfam" id="PF01135">
    <property type="entry name" value="PCMT"/>
    <property type="match status" value="1"/>
</dbReference>
<keyword evidence="5" id="KW-1185">Reference proteome</keyword>
<dbReference type="InterPro" id="IPR029063">
    <property type="entry name" value="SAM-dependent_MTases_sf"/>
</dbReference>
<dbReference type="AlphaFoldDB" id="A0A1M7Z4L4"/>
<keyword evidence="4" id="KW-0489">Methyltransferase</keyword>
<keyword evidence="4" id="KW-0808">Transferase</keyword>
<accession>A0A1M7Z4L4</accession>
<dbReference type="EMBL" id="FRXO01000001">
    <property type="protein sequence ID" value="SHO59784.1"/>
    <property type="molecule type" value="Genomic_DNA"/>
</dbReference>
<dbReference type="SUPFAM" id="SSF53335">
    <property type="entry name" value="S-adenosyl-L-methionine-dependent methyltransferases"/>
    <property type="match status" value="1"/>
</dbReference>
<comment type="similarity">
    <text evidence="1">Belongs to the methyltransferase superfamily. L-isoaspartyl/D-aspartyl protein methyltransferase family.</text>
</comment>
<proteinExistence type="inferred from homology"/>
<dbReference type="PANTHER" id="PTHR11579">
    <property type="entry name" value="PROTEIN-L-ISOASPARTATE O-METHYLTRANSFERASE"/>
    <property type="match status" value="1"/>
</dbReference>
<dbReference type="Proteomes" id="UP000186406">
    <property type="component" value="Unassembled WGS sequence"/>
</dbReference>
<evidence type="ECO:0000256" key="3">
    <source>
        <dbReference type="ARBA" id="ARBA00030757"/>
    </source>
</evidence>